<dbReference type="Proteomes" id="UP000887013">
    <property type="component" value="Unassembled WGS sequence"/>
</dbReference>
<protein>
    <submittedName>
        <fullName evidence="2">Uncharacterized protein</fullName>
    </submittedName>
</protein>
<evidence type="ECO:0000313" key="3">
    <source>
        <dbReference type="Proteomes" id="UP000887013"/>
    </source>
</evidence>
<proteinExistence type="predicted"/>
<evidence type="ECO:0000256" key="1">
    <source>
        <dbReference type="SAM" id="SignalP"/>
    </source>
</evidence>
<comment type="caution">
    <text evidence="2">The sequence shown here is derived from an EMBL/GenBank/DDBJ whole genome shotgun (WGS) entry which is preliminary data.</text>
</comment>
<feature type="signal peptide" evidence="1">
    <location>
        <begin position="1"/>
        <end position="27"/>
    </location>
</feature>
<dbReference type="OrthoDB" id="10393254at2759"/>
<reference evidence="2" key="1">
    <citation type="submission" date="2020-08" db="EMBL/GenBank/DDBJ databases">
        <title>Multicomponent nature underlies the extraordinary mechanical properties of spider dragline silk.</title>
        <authorList>
            <person name="Kono N."/>
            <person name="Nakamura H."/>
            <person name="Mori M."/>
            <person name="Yoshida Y."/>
            <person name="Ohtoshi R."/>
            <person name="Malay A.D."/>
            <person name="Moran D.A.P."/>
            <person name="Tomita M."/>
            <person name="Numata K."/>
            <person name="Arakawa K."/>
        </authorList>
    </citation>
    <scope>NUCLEOTIDE SEQUENCE</scope>
</reference>
<dbReference type="AlphaFoldDB" id="A0A8X6TXZ7"/>
<gene>
    <name evidence="2" type="ORF">NPIL_407761</name>
</gene>
<keyword evidence="3" id="KW-1185">Reference proteome</keyword>
<evidence type="ECO:0000313" key="2">
    <source>
        <dbReference type="EMBL" id="GFT61904.1"/>
    </source>
</evidence>
<name>A0A8X6TXZ7_NEPPI</name>
<dbReference type="EMBL" id="BMAW01019150">
    <property type="protein sequence ID" value="GFT61904.1"/>
    <property type="molecule type" value="Genomic_DNA"/>
</dbReference>
<organism evidence="2 3">
    <name type="scientific">Nephila pilipes</name>
    <name type="common">Giant wood spider</name>
    <name type="synonym">Nephila maculata</name>
    <dbReference type="NCBI Taxonomy" id="299642"/>
    <lineage>
        <taxon>Eukaryota</taxon>
        <taxon>Metazoa</taxon>
        <taxon>Ecdysozoa</taxon>
        <taxon>Arthropoda</taxon>
        <taxon>Chelicerata</taxon>
        <taxon>Arachnida</taxon>
        <taxon>Araneae</taxon>
        <taxon>Araneomorphae</taxon>
        <taxon>Entelegynae</taxon>
        <taxon>Araneoidea</taxon>
        <taxon>Nephilidae</taxon>
        <taxon>Nephila</taxon>
    </lineage>
</organism>
<accession>A0A8X6TXZ7</accession>
<keyword evidence="1" id="KW-0732">Signal</keyword>
<sequence>MITERTLHRFLTAILVFLFCLNAIVQAQKRHEDDIEYYSSNVNIGTYNRSEWDNATDIRYNKSGSPFNGSMKLRFNLVKVNYSLKLNFLFNGTVGNPKGDEVNLVMDSPEIGHLIKFKAQLIVFNKTLINDSDISGNKNTTHNFYNEWNAYRNIQPKRNSSEEGSHGNQTTGIICFRLVPKMTP</sequence>
<feature type="chain" id="PRO_5036476246" evidence="1">
    <location>
        <begin position="28"/>
        <end position="184"/>
    </location>
</feature>